<dbReference type="GeneID" id="54466946"/>
<protein>
    <submittedName>
        <fullName evidence="1 3">Uncharacterized protein</fullName>
    </submittedName>
</protein>
<keyword evidence="2" id="KW-1185">Reference proteome</keyword>
<dbReference type="Proteomes" id="UP000504636">
    <property type="component" value="Unplaced"/>
</dbReference>
<sequence>MALRVGTPGSLIGLTGFVVLAFAPVAAHWQTLFRNGGHPTTRTPDDHKQKPLRQIAVAITVAVPEQKQEHKEIYVPRPESLKIQEAEACGWAVSHALHTQSHMMEEKNLEEEKK</sequence>
<evidence type="ECO:0000313" key="2">
    <source>
        <dbReference type="Proteomes" id="UP000504636"/>
    </source>
</evidence>
<reference evidence="3" key="3">
    <citation type="submission" date="2025-04" db="UniProtKB">
        <authorList>
            <consortium name="RefSeq"/>
        </authorList>
    </citation>
    <scope>IDENTIFICATION</scope>
    <source>
        <strain evidence="3">CBS 304.34</strain>
    </source>
</reference>
<dbReference type="EMBL" id="MU003714">
    <property type="protein sequence ID" value="KAF2804230.1"/>
    <property type="molecule type" value="Genomic_DNA"/>
</dbReference>
<proteinExistence type="predicted"/>
<evidence type="ECO:0000313" key="3">
    <source>
        <dbReference type="RefSeq" id="XP_033571194.1"/>
    </source>
</evidence>
<dbReference type="AlphaFoldDB" id="A0A6A6Y6B8"/>
<evidence type="ECO:0000313" key="1">
    <source>
        <dbReference type="EMBL" id="KAF2804230.1"/>
    </source>
</evidence>
<gene>
    <name evidence="1 3" type="ORF">BDZ99DRAFT_525822</name>
</gene>
<name>A0A6A6Y6B8_9PEZI</name>
<accession>A0A6A6Y6B8</accession>
<organism evidence="1">
    <name type="scientific">Mytilinidion resinicola</name>
    <dbReference type="NCBI Taxonomy" id="574789"/>
    <lineage>
        <taxon>Eukaryota</taxon>
        <taxon>Fungi</taxon>
        <taxon>Dikarya</taxon>
        <taxon>Ascomycota</taxon>
        <taxon>Pezizomycotina</taxon>
        <taxon>Dothideomycetes</taxon>
        <taxon>Pleosporomycetidae</taxon>
        <taxon>Mytilinidiales</taxon>
        <taxon>Mytilinidiaceae</taxon>
        <taxon>Mytilinidion</taxon>
    </lineage>
</organism>
<dbReference type="RefSeq" id="XP_033571194.1">
    <property type="nucleotide sequence ID" value="XM_033726053.1"/>
</dbReference>
<reference evidence="1 3" key="1">
    <citation type="journal article" date="2020" name="Stud. Mycol.">
        <title>101 Dothideomycetes genomes: a test case for predicting lifestyles and emergence of pathogens.</title>
        <authorList>
            <person name="Haridas S."/>
            <person name="Albert R."/>
            <person name="Binder M."/>
            <person name="Bloem J."/>
            <person name="Labutti K."/>
            <person name="Salamov A."/>
            <person name="Andreopoulos B."/>
            <person name="Baker S."/>
            <person name="Barry K."/>
            <person name="Bills G."/>
            <person name="Bluhm B."/>
            <person name="Cannon C."/>
            <person name="Castanera R."/>
            <person name="Culley D."/>
            <person name="Daum C."/>
            <person name="Ezra D."/>
            <person name="Gonzalez J."/>
            <person name="Henrissat B."/>
            <person name="Kuo A."/>
            <person name="Liang C."/>
            <person name="Lipzen A."/>
            <person name="Lutzoni F."/>
            <person name="Magnuson J."/>
            <person name="Mondo S."/>
            <person name="Nolan M."/>
            <person name="Ohm R."/>
            <person name="Pangilinan J."/>
            <person name="Park H.-J."/>
            <person name="Ramirez L."/>
            <person name="Alfaro M."/>
            <person name="Sun H."/>
            <person name="Tritt A."/>
            <person name="Yoshinaga Y."/>
            <person name="Zwiers L.-H."/>
            <person name="Turgeon B."/>
            <person name="Goodwin S."/>
            <person name="Spatafora J."/>
            <person name="Crous P."/>
            <person name="Grigoriev I."/>
        </authorList>
    </citation>
    <scope>NUCLEOTIDE SEQUENCE</scope>
    <source>
        <strain evidence="1 3">CBS 304.34</strain>
    </source>
</reference>
<reference evidence="3" key="2">
    <citation type="submission" date="2020-04" db="EMBL/GenBank/DDBJ databases">
        <authorList>
            <consortium name="NCBI Genome Project"/>
        </authorList>
    </citation>
    <scope>NUCLEOTIDE SEQUENCE</scope>
    <source>
        <strain evidence="3">CBS 304.34</strain>
    </source>
</reference>